<dbReference type="AlphaFoldDB" id="A0A395XG08"/>
<accession>A0A395XG08</accession>
<gene>
    <name evidence="1" type="ORF">DWV92_02220</name>
</gene>
<name>A0A395XG08_9BIFI</name>
<organism evidence="1 2">
    <name type="scientific">Bifidobacterium pseudolongum</name>
    <dbReference type="NCBI Taxonomy" id="1694"/>
    <lineage>
        <taxon>Bacteria</taxon>
        <taxon>Bacillati</taxon>
        <taxon>Actinomycetota</taxon>
        <taxon>Actinomycetes</taxon>
        <taxon>Bifidobacteriales</taxon>
        <taxon>Bifidobacteriaceae</taxon>
        <taxon>Bifidobacterium</taxon>
    </lineage>
</organism>
<evidence type="ECO:0000313" key="1">
    <source>
        <dbReference type="EMBL" id="RGW11166.1"/>
    </source>
</evidence>
<comment type="caution">
    <text evidence="1">The sequence shown here is derived from an EMBL/GenBank/DDBJ whole genome shotgun (WGS) entry which is preliminary data.</text>
</comment>
<dbReference type="InterPro" id="IPR025534">
    <property type="entry name" value="DUF4420"/>
</dbReference>
<dbReference type="Pfam" id="PF14390">
    <property type="entry name" value="DUF4420"/>
    <property type="match status" value="1"/>
</dbReference>
<dbReference type="Proteomes" id="UP000265970">
    <property type="component" value="Unassembled WGS sequence"/>
</dbReference>
<sequence>MRRRTMSRTSDFNPWDGMRSISTNAYYVSRLVDESLNPANRDLQWSLTETGDQALLIGYNAHERHIEQMPRFRGIATGEDPQRHLMVIALQDPAMRDAFLKVCIDIITTLQNVPESCQRHATILRLERWAHFFQGKRVGLTEAAQKGLVAELICLQYLALQKFTPREALQSWTGPQQSTHDFSFGQTFIEVKSNRGASTPNITISSSSQLSVNDNELLFLYVVEVNQAIAQSEGCTLTHYVRQTRALFDSPLDVLTFDLKLSQVGYDETDDYDRTLWSVGDIRQFAVSSNFPHIDETQLDPAISNVTYEVNLNHCTAFEIDEHTLLDNLGGEHV</sequence>
<proteinExistence type="predicted"/>
<protein>
    <submittedName>
        <fullName evidence="1">PD-(D/E)XK motif protein</fullName>
    </submittedName>
</protein>
<dbReference type="EMBL" id="QRZV01000001">
    <property type="protein sequence ID" value="RGW11166.1"/>
    <property type="molecule type" value="Genomic_DNA"/>
</dbReference>
<evidence type="ECO:0000313" key="2">
    <source>
        <dbReference type="Proteomes" id="UP000265970"/>
    </source>
</evidence>
<reference evidence="1 2" key="1">
    <citation type="submission" date="2018-08" db="EMBL/GenBank/DDBJ databases">
        <title>A genome reference for cultivated species of the human gut microbiota.</title>
        <authorList>
            <person name="Zou Y."/>
            <person name="Xue W."/>
            <person name="Luo G."/>
        </authorList>
    </citation>
    <scope>NUCLEOTIDE SEQUENCE [LARGE SCALE GENOMIC DNA]</scope>
    <source>
        <strain evidence="1 2">AF13-3LB</strain>
    </source>
</reference>